<gene>
    <name evidence="2" type="ORF">C5F48_23730</name>
</gene>
<dbReference type="RefSeq" id="WP_146170758.1">
    <property type="nucleotide sequence ID" value="NZ_PZKG01000329.1"/>
</dbReference>
<evidence type="ECO:0000313" key="3">
    <source>
        <dbReference type="Proteomes" id="UP000241010"/>
    </source>
</evidence>
<feature type="non-terminal residue" evidence="2">
    <location>
        <position position="304"/>
    </location>
</feature>
<name>A0A2T4JKF5_9RHOB</name>
<evidence type="ECO:0000313" key="2">
    <source>
        <dbReference type="EMBL" id="PTE18375.1"/>
    </source>
</evidence>
<feature type="domain" description="DUF4158" evidence="1">
    <location>
        <begin position="7"/>
        <end position="169"/>
    </location>
</feature>
<dbReference type="OrthoDB" id="7281829at2"/>
<dbReference type="Proteomes" id="UP000241010">
    <property type="component" value="Unassembled WGS sequence"/>
</dbReference>
<dbReference type="Pfam" id="PF13700">
    <property type="entry name" value="DUF4158"/>
    <property type="match status" value="1"/>
</dbReference>
<keyword evidence="3" id="KW-1185">Reference proteome</keyword>
<sequence length="304" mass="33720">MAHRTVLTDRQRAAIFDLPAVEAAMLHHYTLSDDDLEIIRARRRSHNRFGFALQLCALRYPGRLLGPGEVIPLAVSRFVAAQLGLKPDDLAGYATREETRHEHLAALREVYGYKMFAGRGSRDLKAWLNDAAEASRSNDDLARRFVEQCRATRTILPGVTIIERLCADALVAAERRTESQIAERLDDAMRTMEWCSAIADAIVETHDRIVGKTWREAKSRCDARAEDAKAALKDTLQSFATLGSALLEAHEDHASLEEAVGTAGGWLSLKGLVATAARLTDTLAADPLAHVGHGYHRFRRYAPR</sequence>
<accession>A0A2T4JKF5</accession>
<evidence type="ECO:0000259" key="1">
    <source>
        <dbReference type="Pfam" id="PF13700"/>
    </source>
</evidence>
<organism evidence="2 3">
    <name type="scientific">Cereibacter changlensis JA139</name>
    <dbReference type="NCBI Taxonomy" id="1188249"/>
    <lineage>
        <taxon>Bacteria</taxon>
        <taxon>Pseudomonadati</taxon>
        <taxon>Pseudomonadota</taxon>
        <taxon>Alphaproteobacteria</taxon>
        <taxon>Rhodobacterales</taxon>
        <taxon>Paracoccaceae</taxon>
        <taxon>Cereibacter</taxon>
    </lineage>
</organism>
<reference evidence="2 3" key="1">
    <citation type="submission" date="2018-03" db="EMBL/GenBank/DDBJ databases">
        <title>Cereibacter changlensis.</title>
        <authorList>
            <person name="Meyer T.E."/>
            <person name="Miller S."/>
            <person name="Lodha T."/>
            <person name="Gandham S."/>
            <person name="Chintalapati S."/>
            <person name="Chintalapati V.R."/>
        </authorList>
    </citation>
    <scope>NUCLEOTIDE SEQUENCE [LARGE SCALE GENOMIC DNA]</scope>
    <source>
        <strain evidence="2 3">JA139</strain>
    </source>
</reference>
<proteinExistence type="predicted"/>
<dbReference type="InterPro" id="IPR025296">
    <property type="entry name" value="DUF4158"/>
</dbReference>
<comment type="caution">
    <text evidence="2">The sequence shown here is derived from an EMBL/GenBank/DDBJ whole genome shotgun (WGS) entry which is preliminary data.</text>
</comment>
<dbReference type="EMBL" id="PZKG01000329">
    <property type="protein sequence ID" value="PTE18375.1"/>
    <property type="molecule type" value="Genomic_DNA"/>
</dbReference>
<protein>
    <submittedName>
        <fullName evidence="2">Tn3 family transposase</fullName>
    </submittedName>
</protein>
<dbReference type="AlphaFoldDB" id="A0A2T4JKF5"/>